<dbReference type="KEGG" id="smon:AWR27_07885"/>
<keyword evidence="2" id="KW-0812">Transmembrane</keyword>
<sequence>MVRTLASFTTIYVTKPTPFFMETSPPVHSAPNRADTNHPRRPWWVFAYEAFKYLQALLSITAVVGVGLLAVLLIYGLTRVDQFQDLFIAMISDWATVWRHPAGKGPSSQDIMDILVRDASFLAALVLWAFTLAFTARWCLFKSRIPPVMIRESFAYLRNRVNRFQDALLFYAPRTLGLLPFVVISLAFVMNYRGVQYHNAQSWLWVGVVLTVGGLVWYSFNRIHRSLKRQGMVALSPTPGMPQQPMASVLTPTSDYEVAILTRQAVQTDQFPLFQRIVRVIIGVNAAMIILFCLPNHTLEPAHWFGFGAITISAFAGWSLLGMWANYQLRRRTISLLGFLIAAALLIYFSGVDVTRRAIRTVSDKPLARQSMVTYVDNWLINLVRTSKPGSAKPLPVFIVAAEGGGSRSAYWTAGVLGQLTDDIPGFRQHILAISGVSGGTVGGAFYVAQLHDRGQRTTTIRPTLDSIAAGDFLSPLVGAFCYPDPTLGGLCFFTPYFDRARWLEDSFRNRYRAISQSDRLDAGLTTLYQNRTDLPLLLLNSTIVELGQKAILSPVTLDAPSFYHAHDALADLGRDVPLKTAMSLSARFPVVTPAGLLHNADDKPIAYRLVDGGYYENTGLQTAYQMLQLVNSRLKDSTLLRQIGNRSVCPVIVFIQNGASATSGSVQAGNAFAPLAAFYNAWDRKTPATVGDLRYFVVNSKQPVKFHRFVLERRRNEVLPLGWYLSKAARGLIDQQVDRMAMPGSLNYTDFSAVQQMLP</sequence>
<proteinExistence type="predicted"/>
<feature type="transmembrane region" description="Helical" evidence="2">
    <location>
        <begin position="53"/>
        <end position="76"/>
    </location>
</feature>
<dbReference type="GO" id="GO:0006629">
    <property type="term" value="P:lipid metabolic process"/>
    <property type="evidence" value="ECO:0007669"/>
    <property type="project" value="UniProtKB-KW"/>
</dbReference>
<organism evidence="4 5">
    <name type="scientific">Spirosoma montaniterrae</name>
    <dbReference type="NCBI Taxonomy" id="1178516"/>
    <lineage>
        <taxon>Bacteria</taxon>
        <taxon>Pseudomonadati</taxon>
        <taxon>Bacteroidota</taxon>
        <taxon>Cytophagia</taxon>
        <taxon>Cytophagales</taxon>
        <taxon>Cytophagaceae</taxon>
        <taxon>Spirosoma</taxon>
    </lineage>
</organism>
<dbReference type="SUPFAM" id="SSF52151">
    <property type="entry name" value="FabD/lysophospholipase-like"/>
    <property type="match status" value="1"/>
</dbReference>
<name>A0A1P9WV30_9BACT</name>
<keyword evidence="2" id="KW-0472">Membrane</keyword>
<dbReference type="OrthoDB" id="1488930at2"/>
<dbReference type="STRING" id="1178516.AWR27_07885"/>
<dbReference type="InterPro" id="IPR016035">
    <property type="entry name" value="Acyl_Trfase/lysoPLipase"/>
</dbReference>
<dbReference type="EMBL" id="CP014263">
    <property type="protein sequence ID" value="AQG79252.1"/>
    <property type="molecule type" value="Genomic_DNA"/>
</dbReference>
<dbReference type="InterPro" id="IPR002641">
    <property type="entry name" value="PNPLA_dom"/>
</dbReference>
<feature type="transmembrane region" description="Helical" evidence="2">
    <location>
        <begin position="202"/>
        <end position="220"/>
    </location>
</feature>
<dbReference type="Proteomes" id="UP000187941">
    <property type="component" value="Chromosome"/>
</dbReference>
<dbReference type="AlphaFoldDB" id="A0A1P9WV30"/>
<feature type="transmembrane region" description="Helical" evidence="2">
    <location>
        <begin position="168"/>
        <end position="190"/>
    </location>
</feature>
<evidence type="ECO:0000313" key="4">
    <source>
        <dbReference type="EMBL" id="AQG79252.1"/>
    </source>
</evidence>
<gene>
    <name evidence="4" type="ORF">AWR27_07885</name>
</gene>
<keyword evidence="5" id="KW-1185">Reference proteome</keyword>
<evidence type="ECO:0000256" key="1">
    <source>
        <dbReference type="ARBA" id="ARBA00023098"/>
    </source>
</evidence>
<accession>A0A1P9WV30</accession>
<dbReference type="Gene3D" id="3.40.1090.10">
    <property type="entry name" value="Cytosolic phospholipase A2 catalytic domain"/>
    <property type="match status" value="1"/>
</dbReference>
<feature type="transmembrane region" description="Helical" evidence="2">
    <location>
        <begin position="121"/>
        <end position="141"/>
    </location>
</feature>
<keyword evidence="2" id="KW-1133">Transmembrane helix</keyword>
<feature type="transmembrane region" description="Helical" evidence="2">
    <location>
        <begin position="303"/>
        <end position="321"/>
    </location>
</feature>
<evidence type="ECO:0000256" key="2">
    <source>
        <dbReference type="SAM" id="Phobius"/>
    </source>
</evidence>
<evidence type="ECO:0000313" key="5">
    <source>
        <dbReference type="Proteomes" id="UP000187941"/>
    </source>
</evidence>
<feature type="transmembrane region" description="Helical" evidence="2">
    <location>
        <begin position="333"/>
        <end position="351"/>
    </location>
</feature>
<feature type="domain" description="PNPLA" evidence="3">
    <location>
        <begin position="403"/>
        <end position="624"/>
    </location>
</feature>
<protein>
    <recommendedName>
        <fullName evidence="3">PNPLA domain-containing protein</fullName>
    </recommendedName>
</protein>
<feature type="transmembrane region" description="Helical" evidence="2">
    <location>
        <begin position="277"/>
        <end position="297"/>
    </location>
</feature>
<dbReference type="Pfam" id="PF01734">
    <property type="entry name" value="Patatin"/>
    <property type="match status" value="1"/>
</dbReference>
<keyword evidence="1" id="KW-0443">Lipid metabolism</keyword>
<evidence type="ECO:0000259" key="3">
    <source>
        <dbReference type="Pfam" id="PF01734"/>
    </source>
</evidence>
<reference evidence="4 5" key="1">
    <citation type="submission" date="2016-01" db="EMBL/GenBank/DDBJ databases">
        <authorList>
            <person name="Oliw E.H."/>
        </authorList>
    </citation>
    <scope>NUCLEOTIDE SEQUENCE [LARGE SCALE GENOMIC DNA]</scope>
    <source>
        <strain evidence="4 5">DY10</strain>
    </source>
</reference>